<dbReference type="AlphaFoldDB" id="A0AAD3S7V1"/>
<proteinExistence type="predicted"/>
<protein>
    <submittedName>
        <fullName evidence="1">Uncharacterized protein</fullName>
    </submittedName>
</protein>
<keyword evidence="2" id="KW-1185">Reference proteome</keyword>
<comment type="caution">
    <text evidence="1">The sequence shown here is derived from an EMBL/GenBank/DDBJ whole genome shotgun (WGS) entry which is preliminary data.</text>
</comment>
<organism evidence="1 2">
    <name type="scientific">Nepenthes gracilis</name>
    <name type="common">Slender pitcher plant</name>
    <dbReference type="NCBI Taxonomy" id="150966"/>
    <lineage>
        <taxon>Eukaryota</taxon>
        <taxon>Viridiplantae</taxon>
        <taxon>Streptophyta</taxon>
        <taxon>Embryophyta</taxon>
        <taxon>Tracheophyta</taxon>
        <taxon>Spermatophyta</taxon>
        <taxon>Magnoliopsida</taxon>
        <taxon>eudicotyledons</taxon>
        <taxon>Gunneridae</taxon>
        <taxon>Pentapetalae</taxon>
        <taxon>Caryophyllales</taxon>
        <taxon>Nepenthaceae</taxon>
        <taxon>Nepenthes</taxon>
    </lineage>
</organism>
<reference evidence="1" key="1">
    <citation type="submission" date="2023-05" db="EMBL/GenBank/DDBJ databases">
        <title>Nepenthes gracilis genome sequencing.</title>
        <authorList>
            <person name="Fukushima K."/>
        </authorList>
    </citation>
    <scope>NUCLEOTIDE SEQUENCE</scope>
    <source>
        <strain evidence="1">SING2019-196</strain>
    </source>
</reference>
<accession>A0AAD3S7V1</accession>
<dbReference type="Proteomes" id="UP001279734">
    <property type="component" value="Unassembled WGS sequence"/>
</dbReference>
<name>A0AAD3S7V1_NEPGR</name>
<sequence>MPSSPPASPSALTAEHVRNSNITNWHRCIKSHHNRVIDHPKNHLHTQPLPSLNKVGKLPKLFQNILIHHQYQQKNFRQPHSIAAGAGNRMKSVSPPAFPVVPSTKQCSIFVCFMDNKAAHPIASGTMKDRETKSWQSTRWALFITIIEHHYAMSWLDFSKNSSPTPCCFTQGRRQQHRASFALNLTTSH</sequence>
<dbReference type="EMBL" id="BSYO01000006">
    <property type="protein sequence ID" value="GMH06053.1"/>
    <property type="molecule type" value="Genomic_DNA"/>
</dbReference>
<gene>
    <name evidence="1" type="ORF">Nepgr_007893</name>
</gene>
<evidence type="ECO:0000313" key="2">
    <source>
        <dbReference type="Proteomes" id="UP001279734"/>
    </source>
</evidence>
<evidence type="ECO:0000313" key="1">
    <source>
        <dbReference type="EMBL" id="GMH06053.1"/>
    </source>
</evidence>